<dbReference type="GO" id="GO:0071555">
    <property type="term" value="P:cell wall organization"/>
    <property type="evidence" value="ECO:0007669"/>
    <property type="project" value="UniProtKB-UniRule"/>
</dbReference>
<evidence type="ECO:0000256" key="2">
    <source>
        <dbReference type="ARBA" id="ARBA00022475"/>
    </source>
</evidence>
<evidence type="ECO:0000256" key="1">
    <source>
        <dbReference type="ARBA" id="ARBA00004651"/>
    </source>
</evidence>
<evidence type="ECO:0000256" key="10">
    <source>
        <dbReference type="HAMAP-Rule" id="MF_02078"/>
    </source>
</evidence>
<dbReference type="GO" id="GO:0009252">
    <property type="term" value="P:peptidoglycan biosynthetic process"/>
    <property type="evidence" value="ECO:0007669"/>
    <property type="project" value="UniProtKB-UniRule"/>
</dbReference>
<dbReference type="PIRSF" id="PIRSF002869">
    <property type="entry name" value="MviN"/>
    <property type="match status" value="1"/>
</dbReference>
<sequence length="554" mass="58563">MYAWRSNARSWTTDATIARDHRNAATDGGRVLRGFLTVGGWTMLSRVLGLVRDQLLAALMGVGPVQDAYQIAFRLPNMFRRLFGEGALNAAFVPLFSSLLAQEGTGPARRFANETLSVLIAWLTLLTVVGEIFMPGVLRLLAPGFAHDGVRDTLAISLSRITFPYLVLICGAALVSGVLNGMHHFGVAAAAYVSFNVVGIAAILLLPPYVGGVANAAAWGVTASGVIQFAILLFALHRAGMTLHPVVPCVTPRIRQLLGRMAVGLVGSGITQINLMIDTIIATLLPAGSVSLMYFADRVNQLPLGVLGAAAGTTLLPVLTRHLARGEIQDAHAIHNRAIEYALVLTLPATLGLILVAEPVMMTLFGHGSFSAHDAVMSAQSLRAYALGLPAFVMVKVLSPGFFARGDTRTPVIIGMGTLALNLVLNLAFMHPLAHVGPPLASSIAAIVNVVVLGGVLLRNRAMLLTESLVSRLSRMTACTALMGVVVMFLCQCTPAGHMMDMTRTGRTLMLGAVMMVAGATYGIGLHLTGIMDGGRITSAVLRRMGLRARARAD</sequence>
<feature type="transmembrane region" description="Helical" evidence="10">
    <location>
        <begin position="189"/>
        <end position="210"/>
    </location>
</feature>
<keyword evidence="10 11" id="KW-0813">Transport</keyword>
<keyword evidence="10 11" id="KW-0961">Cell wall biogenesis/degradation</keyword>
<dbReference type="EMBL" id="ADTV01000016">
    <property type="protein sequence ID" value="EFG84940.1"/>
    <property type="molecule type" value="Genomic_DNA"/>
</dbReference>
<proteinExistence type="inferred from homology"/>
<feature type="transmembrane region" description="Helical" evidence="10">
    <location>
        <begin position="302"/>
        <end position="320"/>
    </location>
</feature>
<evidence type="ECO:0000256" key="7">
    <source>
        <dbReference type="ARBA" id="ARBA00023136"/>
    </source>
</evidence>
<feature type="transmembrane region" description="Helical" evidence="10">
    <location>
        <begin position="509"/>
        <end position="528"/>
    </location>
</feature>
<dbReference type="PRINTS" id="PR01806">
    <property type="entry name" value="VIRFACTRMVIN"/>
</dbReference>
<evidence type="ECO:0000313" key="12">
    <source>
        <dbReference type="EMBL" id="EFG84940.1"/>
    </source>
</evidence>
<name>D5QCY5_NOVHA</name>
<dbReference type="GO" id="GO:0005886">
    <property type="term" value="C:plasma membrane"/>
    <property type="evidence" value="ECO:0007669"/>
    <property type="project" value="UniProtKB-SubCell"/>
</dbReference>
<feature type="transmembrane region" description="Helical" evidence="10">
    <location>
        <begin position="162"/>
        <end position="182"/>
    </location>
</feature>
<dbReference type="AlphaFoldDB" id="D5QCY5"/>
<accession>D5QCY5</accession>
<keyword evidence="3 10" id="KW-0812">Transmembrane</keyword>
<comment type="subcellular location">
    <subcellularLocation>
        <location evidence="10">Cell inner membrane</location>
        <topology evidence="10">Multi-pass membrane protein</topology>
    </subcellularLocation>
    <subcellularLocation>
        <location evidence="1">Cell membrane</location>
        <topology evidence="1">Multi-pass membrane protein</topology>
    </subcellularLocation>
</comment>
<feature type="transmembrane region" description="Helical" evidence="10">
    <location>
        <begin position="411"/>
        <end position="434"/>
    </location>
</feature>
<keyword evidence="10" id="KW-0997">Cell inner membrane</keyword>
<keyword evidence="5 10" id="KW-0573">Peptidoglycan synthesis</keyword>
<keyword evidence="6 10" id="KW-1133">Transmembrane helix</keyword>
<evidence type="ECO:0000313" key="13">
    <source>
        <dbReference type="Proteomes" id="UP000006468"/>
    </source>
</evidence>
<dbReference type="NCBIfam" id="TIGR01695">
    <property type="entry name" value="murJ_mviN"/>
    <property type="match status" value="1"/>
</dbReference>
<keyword evidence="2 10" id="KW-1003">Cell membrane</keyword>
<dbReference type="GO" id="GO:0015648">
    <property type="term" value="F:lipid-linked peptidoglycan transporter activity"/>
    <property type="evidence" value="ECO:0007669"/>
    <property type="project" value="UniProtKB-UniRule"/>
</dbReference>
<dbReference type="GO" id="GO:0008360">
    <property type="term" value="P:regulation of cell shape"/>
    <property type="evidence" value="ECO:0007669"/>
    <property type="project" value="UniProtKB-UniRule"/>
</dbReference>
<gene>
    <name evidence="10" type="primary">murJ</name>
    <name evidence="12" type="ORF">GXY_04956</name>
</gene>
<evidence type="ECO:0000256" key="6">
    <source>
        <dbReference type="ARBA" id="ARBA00022989"/>
    </source>
</evidence>
<feature type="transmembrane region" description="Helical" evidence="10">
    <location>
        <begin position="257"/>
        <end position="282"/>
    </location>
</feature>
<reference evidence="12 13" key="1">
    <citation type="journal article" date="2010" name="J. Bacteriol.">
        <title>Genome sequence of a cellulose-producing bacterium, Gluconacetobacter hansenii ATCC 23769.</title>
        <authorList>
            <person name="Iyer P.R."/>
            <person name="Geib S.M."/>
            <person name="Catchmark J."/>
            <person name="Kao T.H."/>
            <person name="Tien M."/>
        </authorList>
    </citation>
    <scope>NUCLEOTIDE SEQUENCE [LARGE SCALE GENOMIC DNA]</scope>
    <source>
        <strain evidence="12 13">ATCC 23769</strain>
    </source>
</reference>
<keyword evidence="4 10" id="KW-0133">Cell shape</keyword>
<dbReference type="CDD" id="cd13123">
    <property type="entry name" value="MATE_MurJ_like"/>
    <property type="match status" value="1"/>
</dbReference>
<dbReference type="InterPro" id="IPR051050">
    <property type="entry name" value="Lipid_II_flippase_MurJ/MviN"/>
</dbReference>
<evidence type="ECO:0000256" key="4">
    <source>
        <dbReference type="ARBA" id="ARBA00022960"/>
    </source>
</evidence>
<dbReference type="GO" id="GO:0034204">
    <property type="term" value="P:lipid translocation"/>
    <property type="evidence" value="ECO:0007669"/>
    <property type="project" value="TreeGrafter"/>
</dbReference>
<dbReference type="Proteomes" id="UP000006468">
    <property type="component" value="Chromosome"/>
</dbReference>
<dbReference type="PANTHER" id="PTHR47019">
    <property type="entry name" value="LIPID II FLIPPASE MURJ"/>
    <property type="match status" value="1"/>
</dbReference>
<evidence type="ECO:0000256" key="9">
    <source>
        <dbReference type="ARBA" id="ARBA00061532"/>
    </source>
</evidence>
<feature type="transmembrane region" description="Helical" evidence="10">
    <location>
        <begin position="216"/>
        <end position="236"/>
    </location>
</feature>
<dbReference type="InterPro" id="IPR004268">
    <property type="entry name" value="MurJ"/>
</dbReference>
<feature type="transmembrane region" description="Helical" evidence="10">
    <location>
        <begin position="385"/>
        <end position="404"/>
    </location>
</feature>
<protein>
    <recommendedName>
        <fullName evidence="10">Probable lipid II flippase MurJ</fullName>
    </recommendedName>
</protein>
<evidence type="ECO:0000256" key="3">
    <source>
        <dbReference type="ARBA" id="ARBA00022692"/>
    </source>
</evidence>
<organism evidence="12 13">
    <name type="scientific">Novacetimonas hansenii ATCC 23769</name>
    <dbReference type="NCBI Taxonomy" id="714995"/>
    <lineage>
        <taxon>Bacteria</taxon>
        <taxon>Pseudomonadati</taxon>
        <taxon>Pseudomonadota</taxon>
        <taxon>Alphaproteobacteria</taxon>
        <taxon>Acetobacterales</taxon>
        <taxon>Acetobacteraceae</taxon>
        <taxon>Novacetimonas</taxon>
    </lineage>
</organism>
<comment type="similarity">
    <text evidence="9 10 11">Belongs to the MurJ/MviN family.</text>
</comment>
<feature type="transmembrane region" description="Helical" evidence="10">
    <location>
        <begin position="341"/>
        <end position="365"/>
    </location>
</feature>
<evidence type="ECO:0000256" key="5">
    <source>
        <dbReference type="ARBA" id="ARBA00022984"/>
    </source>
</evidence>
<dbReference type="Pfam" id="PF03023">
    <property type="entry name" value="MurJ"/>
    <property type="match status" value="1"/>
</dbReference>
<feature type="transmembrane region" description="Helical" evidence="10">
    <location>
        <begin position="119"/>
        <end position="142"/>
    </location>
</feature>
<comment type="pathway">
    <text evidence="10">Cell wall biogenesis; peptidoglycan biosynthesis.</text>
</comment>
<dbReference type="PANTHER" id="PTHR47019:SF1">
    <property type="entry name" value="LIPID II FLIPPASE MURJ"/>
    <property type="match status" value="1"/>
</dbReference>
<keyword evidence="7 10" id="KW-0472">Membrane</keyword>
<comment type="function">
    <text evidence="8 10 11">Involved in peptidoglycan biosynthesis. Transports lipid-linked peptidoglycan precursors from the inner to the outer leaflet of the cytoplasmic membrane.</text>
</comment>
<feature type="transmembrane region" description="Helical" evidence="10">
    <location>
        <begin position="478"/>
        <end position="497"/>
    </location>
</feature>
<dbReference type="HAMAP" id="MF_02078">
    <property type="entry name" value="MurJ_MviN"/>
    <property type="match status" value="1"/>
</dbReference>
<feature type="transmembrane region" description="Helical" evidence="10">
    <location>
        <begin position="440"/>
        <end position="458"/>
    </location>
</feature>
<comment type="caution">
    <text evidence="12">The sequence shown here is derived from an EMBL/GenBank/DDBJ whole genome shotgun (WGS) entry which is preliminary data.</text>
</comment>
<dbReference type="UniPathway" id="UPA00219"/>
<dbReference type="HOGENOM" id="CLU_006797_5_2_5"/>
<evidence type="ECO:0000256" key="11">
    <source>
        <dbReference type="PIRNR" id="PIRNR002869"/>
    </source>
</evidence>
<evidence type="ECO:0000256" key="8">
    <source>
        <dbReference type="ARBA" id="ARBA00060041"/>
    </source>
</evidence>